<dbReference type="InterPro" id="IPR029062">
    <property type="entry name" value="Class_I_gatase-like"/>
</dbReference>
<reference evidence="3 4" key="1">
    <citation type="submission" date="2023-02" db="EMBL/GenBank/DDBJ databases">
        <title>Genome sequence of Lacticaseibacillus sp. KACC 23028.</title>
        <authorList>
            <person name="Kim S."/>
            <person name="Heo J."/>
            <person name="Kwon S.-W."/>
        </authorList>
    </citation>
    <scope>NUCLEOTIDE SEQUENCE [LARGE SCALE GENOMIC DNA]</scope>
    <source>
        <strain evidence="3 4">KACC 23028</strain>
    </source>
</reference>
<name>A0ABY7WST8_9LACO</name>
<gene>
    <name evidence="3" type="ORF">PQ472_02845</name>
</gene>
<dbReference type="PRINTS" id="PR00097">
    <property type="entry name" value="ANTSNTHASEII"/>
</dbReference>
<accession>A0ABY7WST8</accession>
<organism evidence="3 4">
    <name type="scientific">Lacticaseibacillus pabuli</name>
    <dbReference type="NCBI Taxonomy" id="3025672"/>
    <lineage>
        <taxon>Bacteria</taxon>
        <taxon>Bacillati</taxon>
        <taxon>Bacillota</taxon>
        <taxon>Bacilli</taxon>
        <taxon>Lactobacillales</taxon>
        <taxon>Lactobacillaceae</taxon>
        <taxon>Lacticaseibacillus</taxon>
    </lineage>
</organism>
<proteinExistence type="predicted"/>
<evidence type="ECO:0000256" key="1">
    <source>
        <dbReference type="ARBA" id="ARBA00022962"/>
    </source>
</evidence>
<dbReference type="InterPro" id="IPR006221">
    <property type="entry name" value="TrpG/PapA_dom"/>
</dbReference>
<dbReference type="EMBL" id="CP117884">
    <property type="protein sequence ID" value="WDF83191.1"/>
    <property type="molecule type" value="Genomic_DNA"/>
</dbReference>
<sequence>MIYLVDNYDSFTYNLYQLLAQQTETPIQVIKNDEMTAEQLLAAHPEAVVYSPGPGRPADAGAMSSMIAALAGKVPQFGVCLGMQAMAEYEGAQITPAPVLMHGMTDPMRRVGDSVLLADCPASFPAARYHSLVATDIPQQLTVTAYGSDDSVMAIEDNRLKLYGVQFHPESIMTPEKVGAQILRDFLATIA</sequence>
<evidence type="ECO:0000259" key="2">
    <source>
        <dbReference type="Pfam" id="PF00117"/>
    </source>
</evidence>
<dbReference type="InterPro" id="IPR050472">
    <property type="entry name" value="Anth_synth/Amidotransfase"/>
</dbReference>
<dbReference type="RefSeq" id="WP_274261177.1">
    <property type="nucleotide sequence ID" value="NZ_CP117884.1"/>
</dbReference>
<evidence type="ECO:0000313" key="4">
    <source>
        <dbReference type="Proteomes" id="UP001220377"/>
    </source>
</evidence>
<evidence type="ECO:0000313" key="3">
    <source>
        <dbReference type="EMBL" id="WDF83191.1"/>
    </source>
</evidence>
<dbReference type="SUPFAM" id="SSF52317">
    <property type="entry name" value="Class I glutamine amidotransferase-like"/>
    <property type="match status" value="1"/>
</dbReference>
<dbReference type="Gene3D" id="3.40.50.880">
    <property type="match status" value="1"/>
</dbReference>
<dbReference type="PROSITE" id="PS51273">
    <property type="entry name" value="GATASE_TYPE_1"/>
    <property type="match status" value="1"/>
</dbReference>
<dbReference type="PANTHER" id="PTHR43418:SF4">
    <property type="entry name" value="MULTIFUNCTIONAL TRYPTOPHAN BIOSYNTHESIS PROTEIN"/>
    <property type="match status" value="1"/>
</dbReference>
<keyword evidence="4" id="KW-1185">Reference proteome</keyword>
<keyword evidence="1" id="KW-0315">Glutamine amidotransferase</keyword>
<dbReference type="Pfam" id="PF00117">
    <property type="entry name" value="GATase"/>
    <property type="match status" value="1"/>
</dbReference>
<dbReference type="PANTHER" id="PTHR43418">
    <property type="entry name" value="MULTIFUNCTIONAL TRYPTOPHAN BIOSYNTHESIS PROTEIN-RELATED"/>
    <property type="match status" value="1"/>
</dbReference>
<dbReference type="NCBIfam" id="TIGR00566">
    <property type="entry name" value="trpG_papA"/>
    <property type="match status" value="1"/>
</dbReference>
<dbReference type="CDD" id="cd01743">
    <property type="entry name" value="GATase1_Anthranilate_Synthase"/>
    <property type="match status" value="1"/>
</dbReference>
<dbReference type="Proteomes" id="UP001220377">
    <property type="component" value="Chromosome"/>
</dbReference>
<protein>
    <submittedName>
        <fullName evidence="3">Aminodeoxychorismate/anthranilate synthase component II</fullName>
    </submittedName>
</protein>
<dbReference type="PRINTS" id="PR00096">
    <property type="entry name" value="GATASE"/>
</dbReference>
<feature type="domain" description="Glutamine amidotransferase" evidence="2">
    <location>
        <begin position="4"/>
        <end position="187"/>
    </location>
</feature>
<dbReference type="InterPro" id="IPR017926">
    <property type="entry name" value="GATASE"/>
</dbReference>